<feature type="chain" id="PRO_5045237438" description="Pollen Ole e 1 allergen and extensin family protein" evidence="2">
    <location>
        <begin position="25"/>
        <end position="168"/>
    </location>
</feature>
<proteinExistence type="predicted"/>
<evidence type="ECO:0000256" key="1">
    <source>
        <dbReference type="ARBA" id="ARBA00022729"/>
    </source>
</evidence>
<dbReference type="Proteomes" id="UP001642487">
    <property type="component" value="Chromosome 6"/>
</dbReference>
<evidence type="ECO:0000256" key="2">
    <source>
        <dbReference type="SAM" id="SignalP"/>
    </source>
</evidence>
<keyword evidence="4" id="KW-1185">Reference proteome</keyword>
<name>A0ABP0YU60_9ROSI</name>
<protein>
    <recommendedName>
        <fullName evidence="5">Pollen Ole e 1 allergen and extensin family protein</fullName>
    </recommendedName>
</protein>
<accession>A0ABP0YU60</accession>
<feature type="signal peptide" evidence="2">
    <location>
        <begin position="1"/>
        <end position="24"/>
    </location>
</feature>
<dbReference type="PANTHER" id="PTHR33470:SF4">
    <property type="entry name" value="OS01G0164025 PROTEIN"/>
    <property type="match status" value="1"/>
</dbReference>
<sequence>MSTKNLLSLSLSLLFLLHIAASTATTRPALKPVSVAVEGVVYCQNCQKIGTWSLTGAKPISGAKVSVICKNHNNQVNFYKVYETNKDGYFYAELVGYKMNHPVLDHPLQACKVKPVYSPLSDCNLLTNLNDGLVGAPLRYEKKLVVGPNYRAAVFAAGPLAFHPEKCL</sequence>
<dbReference type="PANTHER" id="PTHR33470">
    <property type="entry name" value="OS01G0164075 PROTEIN"/>
    <property type="match status" value="1"/>
</dbReference>
<dbReference type="EMBL" id="OZ021740">
    <property type="protein sequence ID" value="CAK9323874.1"/>
    <property type="molecule type" value="Genomic_DNA"/>
</dbReference>
<reference evidence="3 4" key="1">
    <citation type="submission" date="2024-03" db="EMBL/GenBank/DDBJ databases">
        <authorList>
            <person name="Gkanogiannis A."/>
            <person name="Becerra Lopez-Lavalle L."/>
        </authorList>
    </citation>
    <scope>NUCLEOTIDE SEQUENCE [LARGE SCALE GENOMIC DNA]</scope>
</reference>
<organism evidence="3 4">
    <name type="scientific">Citrullus colocynthis</name>
    <name type="common">colocynth</name>
    <dbReference type="NCBI Taxonomy" id="252529"/>
    <lineage>
        <taxon>Eukaryota</taxon>
        <taxon>Viridiplantae</taxon>
        <taxon>Streptophyta</taxon>
        <taxon>Embryophyta</taxon>
        <taxon>Tracheophyta</taxon>
        <taxon>Spermatophyta</taxon>
        <taxon>Magnoliopsida</taxon>
        <taxon>eudicotyledons</taxon>
        <taxon>Gunneridae</taxon>
        <taxon>Pentapetalae</taxon>
        <taxon>rosids</taxon>
        <taxon>fabids</taxon>
        <taxon>Cucurbitales</taxon>
        <taxon>Cucurbitaceae</taxon>
        <taxon>Benincaseae</taxon>
        <taxon>Citrullus</taxon>
    </lineage>
</organism>
<gene>
    <name evidence="3" type="ORF">CITCOLO1_LOCUS16088</name>
</gene>
<evidence type="ECO:0008006" key="5">
    <source>
        <dbReference type="Google" id="ProtNLM"/>
    </source>
</evidence>
<evidence type="ECO:0000313" key="4">
    <source>
        <dbReference type="Proteomes" id="UP001642487"/>
    </source>
</evidence>
<dbReference type="Pfam" id="PF01190">
    <property type="entry name" value="Pollen_Ole_e_1"/>
    <property type="match status" value="1"/>
</dbReference>
<keyword evidence="1 2" id="KW-0732">Signal</keyword>
<evidence type="ECO:0000313" key="3">
    <source>
        <dbReference type="EMBL" id="CAK9323874.1"/>
    </source>
</evidence>